<comment type="caution">
    <text evidence="3">The sequence shown here is derived from an EMBL/GenBank/DDBJ whole genome shotgun (WGS) entry which is preliminary data.</text>
</comment>
<evidence type="ECO:0000313" key="4">
    <source>
        <dbReference type="Proteomes" id="UP000318053"/>
    </source>
</evidence>
<evidence type="ECO:0000256" key="1">
    <source>
        <dbReference type="SAM" id="MobiDB-lite"/>
    </source>
</evidence>
<dbReference type="EMBL" id="SJPK01000002">
    <property type="protein sequence ID" value="TWT74203.1"/>
    <property type="molecule type" value="Genomic_DNA"/>
</dbReference>
<proteinExistence type="predicted"/>
<organism evidence="3 4">
    <name type="scientific">Allorhodopirellula solitaria</name>
    <dbReference type="NCBI Taxonomy" id="2527987"/>
    <lineage>
        <taxon>Bacteria</taxon>
        <taxon>Pseudomonadati</taxon>
        <taxon>Planctomycetota</taxon>
        <taxon>Planctomycetia</taxon>
        <taxon>Pirellulales</taxon>
        <taxon>Pirellulaceae</taxon>
        <taxon>Allorhodopirellula</taxon>
    </lineage>
</organism>
<gene>
    <name evidence="3" type="ORF">CA85_10900</name>
</gene>
<feature type="compositionally biased region" description="Polar residues" evidence="1">
    <location>
        <begin position="51"/>
        <end position="68"/>
    </location>
</feature>
<dbReference type="InterPro" id="IPR025388">
    <property type="entry name" value="Alginate_export_dom"/>
</dbReference>
<protein>
    <recommendedName>
        <fullName evidence="2">Alginate export domain-containing protein</fullName>
    </recommendedName>
</protein>
<accession>A0A5C5YGV2</accession>
<feature type="domain" description="Alginate export" evidence="2">
    <location>
        <begin position="162"/>
        <end position="535"/>
    </location>
</feature>
<feature type="compositionally biased region" description="Low complexity" evidence="1">
    <location>
        <begin position="79"/>
        <end position="91"/>
    </location>
</feature>
<reference evidence="3 4" key="1">
    <citation type="submission" date="2019-02" db="EMBL/GenBank/DDBJ databases">
        <title>Deep-cultivation of Planctomycetes and their phenomic and genomic characterization uncovers novel biology.</title>
        <authorList>
            <person name="Wiegand S."/>
            <person name="Jogler M."/>
            <person name="Boedeker C."/>
            <person name="Pinto D."/>
            <person name="Vollmers J."/>
            <person name="Rivas-Marin E."/>
            <person name="Kohn T."/>
            <person name="Peeters S.H."/>
            <person name="Heuer A."/>
            <person name="Rast P."/>
            <person name="Oberbeckmann S."/>
            <person name="Bunk B."/>
            <person name="Jeske O."/>
            <person name="Meyerdierks A."/>
            <person name="Storesund J.E."/>
            <person name="Kallscheuer N."/>
            <person name="Luecker S."/>
            <person name="Lage O.M."/>
            <person name="Pohl T."/>
            <person name="Merkel B.J."/>
            <person name="Hornburger P."/>
            <person name="Mueller R.-W."/>
            <person name="Bruemmer F."/>
            <person name="Labrenz M."/>
            <person name="Spormann A.M."/>
            <person name="Op Den Camp H."/>
            <person name="Overmann J."/>
            <person name="Amann R."/>
            <person name="Jetten M.S.M."/>
            <person name="Mascher T."/>
            <person name="Medema M.H."/>
            <person name="Devos D.P."/>
            <person name="Kaster A.-K."/>
            <person name="Ovreas L."/>
            <person name="Rohde M."/>
            <person name="Galperin M.Y."/>
            <person name="Jogler C."/>
        </authorList>
    </citation>
    <scope>NUCLEOTIDE SEQUENCE [LARGE SCALE GENOMIC DNA]</scope>
    <source>
        <strain evidence="3 4">CA85</strain>
    </source>
</reference>
<keyword evidence="4" id="KW-1185">Reference proteome</keyword>
<evidence type="ECO:0000313" key="3">
    <source>
        <dbReference type="EMBL" id="TWT74203.1"/>
    </source>
</evidence>
<dbReference type="AlphaFoldDB" id="A0A5C5YGV2"/>
<dbReference type="Proteomes" id="UP000318053">
    <property type="component" value="Unassembled WGS sequence"/>
</dbReference>
<dbReference type="InterPro" id="IPR053728">
    <property type="entry name" value="Alginate_Permeability_Chnl"/>
</dbReference>
<feature type="region of interest" description="Disordered" evidence="1">
    <location>
        <begin position="51"/>
        <end position="110"/>
    </location>
</feature>
<name>A0A5C5YGV2_9BACT</name>
<dbReference type="RefSeq" id="WP_186774754.1">
    <property type="nucleotide sequence ID" value="NZ_SJPK01000002.1"/>
</dbReference>
<dbReference type="Gene3D" id="2.40.160.100">
    <property type="match status" value="1"/>
</dbReference>
<feature type="compositionally biased region" description="Low complexity" evidence="1">
    <location>
        <begin position="98"/>
        <end position="110"/>
    </location>
</feature>
<evidence type="ECO:0000259" key="2">
    <source>
        <dbReference type="Pfam" id="PF13372"/>
    </source>
</evidence>
<dbReference type="Pfam" id="PF13372">
    <property type="entry name" value="Alginate_exp"/>
    <property type="match status" value="1"/>
</dbReference>
<sequence length="558" mass="62221">MKVALPRCTQWISVTIPSLVLITWSATDVNAQAISDHGLETVFVQTNAQDVDSVAESSNPDSSANPSELQEPGRDDGAEPASPSTEPVAPATAPPPATARTQAASSSQSVQEKRAAAMAKMKGAYAGVFYANNFSYLDDPYYNGPRYFSDCFKNIQTRYGTLSLGGESRYRYHDERNMRGLGITGNDDTFWLTRNRLYADWHINDTFRIYAEALDANSGGEIYAPRPIEENDFDIQNLFVDVKLLDGPDGTLTARLGRQELLFGAQRTVSPLDWANTRRTFQGVRGNYQQGDTSIDAFWTELVRVDPKGSDDVSSDIQFYGTYLTQQNTSLGTLESYYLGSDNHFIGFSEQTLGSRVSGATDNGTLYDFEGAYQFGSDATDDRHSAGFFSAGLGRNIETDFFSPVVWCRWDRASGEKDFNEVGQGDGGYDHLYPLAHKYLGFMDLFGRRNLDDFNVFTQTPLTEKVSLILWYHYFRLVEATTPYSVVMTPYNTTTPAASKDLGHEIDVLLNYNINPRNNVVLGYSHFNAGDYYDAPTIGPADGKNDADFFYFQYTTRY</sequence>